<keyword evidence="3" id="KW-0677">Repeat</keyword>
<organism evidence="7 8">
    <name type="scientific">Amphibalanus amphitrite</name>
    <name type="common">Striped barnacle</name>
    <name type="synonym">Balanus amphitrite</name>
    <dbReference type="NCBI Taxonomy" id="1232801"/>
    <lineage>
        <taxon>Eukaryota</taxon>
        <taxon>Metazoa</taxon>
        <taxon>Ecdysozoa</taxon>
        <taxon>Arthropoda</taxon>
        <taxon>Crustacea</taxon>
        <taxon>Multicrustacea</taxon>
        <taxon>Cirripedia</taxon>
        <taxon>Thoracica</taxon>
        <taxon>Thoracicalcarea</taxon>
        <taxon>Balanomorpha</taxon>
        <taxon>Balanoidea</taxon>
        <taxon>Balanidae</taxon>
        <taxon>Amphibalaninae</taxon>
        <taxon>Amphibalanus</taxon>
    </lineage>
</organism>
<dbReference type="GO" id="GO:0007010">
    <property type="term" value="P:cytoskeleton organization"/>
    <property type="evidence" value="ECO:0007669"/>
    <property type="project" value="TreeGrafter"/>
</dbReference>
<dbReference type="InterPro" id="IPR001611">
    <property type="entry name" value="Leu-rich_rpt"/>
</dbReference>
<name>A0A6A4WXQ6_AMPAM</name>
<dbReference type="InterPro" id="IPR032675">
    <property type="entry name" value="LRR_dom_sf"/>
</dbReference>
<dbReference type="Pfam" id="PF05005">
    <property type="entry name" value="Ocnus"/>
    <property type="match status" value="1"/>
</dbReference>
<dbReference type="PROSITE" id="PS51450">
    <property type="entry name" value="LRR"/>
    <property type="match status" value="1"/>
</dbReference>
<evidence type="ECO:0000313" key="8">
    <source>
        <dbReference type="Proteomes" id="UP000440578"/>
    </source>
</evidence>
<feature type="compositionally biased region" description="Low complexity" evidence="6">
    <location>
        <begin position="243"/>
        <end position="258"/>
    </location>
</feature>
<dbReference type="SUPFAM" id="SSF143724">
    <property type="entry name" value="PHP14-like"/>
    <property type="match status" value="1"/>
</dbReference>
<reference evidence="7 8" key="1">
    <citation type="submission" date="2019-07" db="EMBL/GenBank/DDBJ databases">
        <title>Draft genome assembly of a fouling barnacle, Amphibalanus amphitrite (Darwin, 1854): The first reference genome for Thecostraca.</title>
        <authorList>
            <person name="Kim W."/>
        </authorList>
    </citation>
    <scope>NUCLEOTIDE SEQUENCE [LARGE SCALE GENOMIC DNA]</scope>
    <source>
        <strain evidence="7">SNU_AA5</strain>
        <tissue evidence="7">Soma without cirri and trophi</tissue>
    </source>
</reference>
<protein>
    <submittedName>
        <fullName evidence="7">Phosphohistidine phosphatase</fullName>
    </submittedName>
</protein>
<evidence type="ECO:0000313" key="7">
    <source>
        <dbReference type="EMBL" id="KAF0306901.1"/>
    </source>
</evidence>
<sequence>MASSDLASVPPVEIDPNGRFKYVLAKVYTSPDAGDNEFKYFVRGFQWGAFHADIFEKFEAQIAALGLSAECVGGGRIMHHADAKKLEVFGYSQGYGRADHSITAGLLKDKYPDYEITTSDEGVNNISTLADFQHCQNLSELYIRQNNIQDLNEVVYLKELPKLKALWLADNPCAKREGYRLAILRALPHLQKLDNAPVESEEVHQAMIHGEDLVHPQDAMEMQRQRQQQQYRRQESDSRRSSHASSYGYQQQQQPSKSYSDDPEPPPVQQRARSPDYYPPQQQSQQQHSYSQQASEKLGLYHSSQRPPYRESSPPYYEASPSSGSAPAPSQYYEDRYKAATCPVHRSPSDAPSQRNSFSSYREPPSGYRESGYREEAPPPRARRSVVSPERQYVGTGDAGGYTPASDGDGYRGGADPPASSRSEAYSEHSHSSLRQYEAARPKRKSPNVLSAVLCLIKELDLHGLEVVDTAVRCRIQELED</sequence>
<keyword evidence="8" id="KW-1185">Reference proteome</keyword>
<feature type="binding site" evidence="5">
    <location>
        <position position="21"/>
    </location>
    <ligand>
        <name>substrate</name>
    </ligand>
</feature>
<dbReference type="EMBL" id="VIIS01000623">
    <property type="protein sequence ID" value="KAF0306901.1"/>
    <property type="molecule type" value="Genomic_DNA"/>
</dbReference>
<feature type="compositionally biased region" description="Low complexity" evidence="6">
    <location>
        <begin position="303"/>
        <end position="332"/>
    </location>
</feature>
<gene>
    <name evidence="7" type="primary">CU002</name>
    <name evidence="7" type="ORF">FJT64_021674</name>
</gene>
<keyword evidence="2" id="KW-0433">Leucine-rich repeat</keyword>
<dbReference type="AlphaFoldDB" id="A0A6A4WXQ6"/>
<evidence type="ECO:0000256" key="1">
    <source>
        <dbReference type="ARBA" id="ARBA00010971"/>
    </source>
</evidence>
<dbReference type="PANTHER" id="PTHR18849">
    <property type="entry name" value="LEUCINE RICH REPEAT PROTEIN"/>
    <property type="match status" value="1"/>
</dbReference>
<feature type="region of interest" description="Disordered" evidence="6">
    <location>
        <begin position="220"/>
        <end position="444"/>
    </location>
</feature>
<dbReference type="Gene3D" id="3.80.10.10">
    <property type="entry name" value="Ribonuclease Inhibitor"/>
    <property type="match status" value="1"/>
</dbReference>
<proteinExistence type="inferred from homology"/>
<evidence type="ECO:0000256" key="3">
    <source>
        <dbReference type="ARBA" id="ARBA00022737"/>
    </source>
</evidence>
<dbReference type="InterPro" id="IPR038596">
    <property type="entry name" value="Janus_sf"/>
</dbReference>
<feature type="active site" description="Proton acceptor" evidence="4">
    <location>
        <position position="51"/>
    </location>
</feature>
<dbReference type="PANTHER" id="PTHR18849:SF0">
    <property type="entry name" value="CILIA- AND FLAGELLA-ASSOCIATED PROTEIN 410-RELATED"/>
    <property type="match status" value="1"/>
</dbReference>
<comment type="caution">
    <text evidence="7">The sequence shown here is derived from an EMBL/GenBank/DDBJ whole genome shotgun (WGS) entry which is preliminary data.</text>
</comment>
<dbReference type="Gene3D" id="3.50.20.20">
    <property type="entry name" value="Janus/Ocnus"/>
    <property type="match status" value="1"/>
</dbReference>
<dbReference type="Proteomes" id="UP000440578">
    <property type="component" value="Unassembled WGS sequence"/>
</dbReference>
<evidence type="ECO:0000256" key="6">
    <source>
        <dbReference type="SAM" id="MobiDB-lite"/>
    </source>
</evidence>
<feature type="compositionally biased region" description="Low complexity" evidence="6">
    <location>
        <begin position="275"/>
        <end position="293"/>
    </location>
</feature>
<evidence type="ECO:0000256" key="4">
    <source>
        <dbReference type="PIRSR" id="PIRSR607702-1"/>
    </source>
</evidence>
<feature type="compositionally biased region" description="Polar residues" evidence="6">
    <location>
        <begin position="350"/>
        <end position="360"/>
    </location>
</feature>
<dbReference type="InterPro" id="IPR007702">
    <property type="entry name" value="Janus"/>
</dbReference>
<dbReference type="Pfam" id="PF14580">
    <property type="entry name" value="LRR_9"/>
    <property type="match status" value="1"/>
</dbReference>
<comment type="similarity">
    <text evidence="1">Belongs to the janus family.</text>
</comment>
<evidence type="ECO:0000256" key="5">
    <source>
        <dbReference type="PIRSR" id="PIRSR607702-2"/>
    </source>
</evidence>
<dbReference type="OrthoDB" id="10249612at2759"/>
<accession>A0A6A4WXQ6</accession>
<evidence type="ECO:0000256" key="2">
    <source>
        <dbReference type="ARBA" id="ARBA00022614"/>
    </source>
</evidence>
<dbReference type="SUPFAM" id="SSF52058">
    <property type="entry name" value="L domain-like"/>
    <property type="match status" value="1"/>
</dbReference>